<comment type="caution">
    <text evidence="2">The sequence shown here is derived from an EMBL/GenBank/DDBJ whole genome shotgun (WGS) entry which is preliminary data.</text>
</comment>
<protein>
    <submittedName>
        <fullName evidence="2">DNA-binding MarR family transcriptional regulator</fullName>
    </submittedName>
</protein>
<dbReference type="InterPro" id="IPR000835">
    <property type="entry name" value="HTH_MarR-typ"/>
</dbReference>
<proteinExistence type="predicted"/>
<reference evidence="2 3" key="1">
    <citation type="submission" date="2020-08" db="EMBL/GenBank/DDBJ databases">
        <title>Genomic Encyclopedia of Type Strains, Phase IV (KMG-IV): sequencing the most valuable type-strain genomes for metagenomic binning, comparative biology and taxonomic classification.</title>
        <authorList>
            <person name="Goeker M."/>
        </authorList>
    </citation>
    <scope>NUCLEOTIDE SEQUENCE [LARGE SCALE GENOMIC DNA]</scope>
    <source>
        <strain evidence="2 3">DSM 45615</strain>
    </source>
</reference>
<dbReference type="Gene3D" id="1.10.10.10">
    <property type="entry name" value="Winged helix-like DNA-binding domain superfamily/Winged helix DNA-binding domain"/>
    <property type="match status" value="1"/>
</dbReference>
<dbReference type="EMBL" id="JACHGN010000004">
    <property type="protein sequence ID" value="MBB5132754.1"/>
    <property type="molecule type" value="Genomic_DNA"/>
</dbReference>
<evidence type="ECO:0000259" key="1">
    <source>
        <dbReference type="PROSITE" id="PS50995"/>
    </source>
</evidence>
<organism evidence="2 3">
    <name type="scientific">Thermocatellispora tengchongensis</name>
    <dbReference type="NCBI Taxonomy" id="1073253"/>
    <lineage>
        <taxon>Bacteria</taxon>
        <taxon>Bacillati</taxon>
        <taxon>Actinomycetota</taxon>
        <taxon>Actinomycetes</taxon>
        <taxon>Streptosporangiales</taxon>
        <taxon>Streptosporangiaceae</taxon>
        <taxon>Thermocatellispora</taxon>
    </lineage>
</organism>
<dbReference type="PROSITE" id="PS50995">
    <property type="entry name" value="HTH_MARR_2"/>
    <property type="match status" value="1"/>
</dbReference>
<evidence type="ECO:0000313" key="3">
    <source>
        <dbReference type="Proteomes" id="UP000578449"/>
    </source>
</evidence>
<dbReference type="GO" id="GO:0003677">
    <property type="term" value="F:DNA binding"/>
    <property type="evidence" value="ECO:0007669"/>
    <property type="project" value="UniProtKB-KW"/>
</dbReference>
<keyword evidence="2" id="KW-0238">DNA-binding</keyword>
<dbReference type="AlphaFoldDB" id="A0A840NVE9"/>
<gene>
    <name evidence="2" type="ORF">HNP84_002470</name>
</gene>
<dbReference type="PANTHER" id="PTHR33164:SF99">
    <property type="entry name" value="MARR FAMILY REGULATORY PROTEIN"/>
    <property type="match status" value="1"/>
</dbReference>
<dbReference type="InterPro" id="IPR036388">
    <property type="entry name" value="WH-like_DNA-bd_sf"/>
</dbReference>
<feature type="domain" description="HTH marR-type" evidence="1">
    <location>
        <begin position="8"/>
        <end position="145"/>
    </location>
</feature>
<dbReference type="PANTHER" id="PTHR33164">
    <property type="entry name" value="TRANSCRIPTIONAL REGULATOR, MARR FAMILY"/>
    <property type="match status" value="1"/>
</dbReference>
<evidence type="ECO:0000313" key="2">
    <source>
        <dbReference type="EMBL" id="MBB5132754.1"/>
    </source>
</evidence>
<dbReference type="Pfam" id="PF12802">
    <property type="entry name" value="MarR_2"/>
    <property type="match status" value="1"/>
</dbReference>
<dbReference type="RefSeq" id="WP_185049699.1">
    <property type="nucleotide sequence ID" value="NZ_BAABIX010000003.1"/>
</dbReference>
<dbReference type="GO" id="GO:0006950">
    <property type="term" value="P:response to stress"/>
    <property type="evidence" value="ECO:0007669"/>
    <property type="project" value="TreeGrafter"/>
</dbReference>
<dbReference type="InterPro" id="IPR039422">
    <property type="entry name" value="MarR/SlyA-like"/>
</dbReference>
<dbReference type="GO" id="GO:0003700">
    <property type="term" value="F:DNA-binding transcription factor activity"/>
    <property type="evidence" value="ECO:0007669"/>
    <property type="project" value="InterPro"/>
</dbReference>
<dbReference type="SMART" id="SM00347">
    <property type="entry name" value="HTH_MARR"/>
    <property type="match status" value="1"/>
</dbReference>
<keyword evidence="3" id="KW-1185">Reference proteome</keyword>
<name>A0A840NVE9_9ACTN</name>
<accession>A0A840NVE9</accession>
<dbReference type="InterPro" id="IPR036390">
    <property type="entry name" value="WH_DNA-bd_sf"/>
</dbReference>
<sequence length="156" mass="17271">MSRPEQDRAQGWRTLSALQNRIEDRIERALQEAHGLSVNEFCALHHLAGQEPGKRVRMQQLADKLVLSQSATTRLVTRMEERALLSRVISPEDRRGIYAEPTDAGLKLLNEAVPTHNAALDAALAEAAELPELTPLVQALEKLSIKVDPQPRSTAP</sequence>
<dbReference type="SUPFAM" id="SSF46785">
    <property type="entry name" value="Winged helix' DNA-binding domain"/>
    <property type="match status" value="1"/>
</dbReference>
<dbReference type="Proteomes" id="UP000578449">
    <property type="component" value="Unassembled WGS sequence"/>
</dbReference>